<gene>
    <name evidence="10" type="ORF">ABR69_07970</name>
</gene>
<dbReference type="PANTHER" id="PTHR48111:SF1">
    <property type="entry name" value="TWO-COMPONENT RESPONSE REGULATOR ORR33"/>
    <property type="match status" value="1"/>
</dbReference>
<dbReference type="PROSITE" id="PS51755">
    <property type="entry name" value="OMPR_PHOB"/>
    <property type="match status" value="1"/>
</dbReference>
<dbReference type="Pfam" id="PF00486">
    <property type="entry name" value="Trans_reg_C"/>
    <property type="match status" value="1"/>
</dbReference>
<keyword evidence="2" id="KW-0902">Two-component regulatory system</keyword>
<feature type="domain" description="OmpR/PhoB-type" evidence="9">
    <location>
        <begin position="134"/>
        <end position="232"/>
    </location>
</feature>
<feature type="modified residue" description="4-aspartylphosphate" evidence="6">
    <location>
        <position position="56"/>
    </location>
</feature>
<feature type="DNA-binding region" description="OmpR/PhoB-type" evidence="7">
    <location>
        <begin position="134"/>
        <end position="232"/>
    </location>
</feature>
<dbReference type="GO" id="GO:0000156">
    <property type="term" value="F:phosphorelay response regulator activity"/>
    <property type="evidence" value="ECO:0007669"/>
    <property type="project" value="TreeGrafter"/>
</dbReference>
<evidence type="ECO:0000256" key="4">
    <source>
        <dbReference type="ARBA" id="ARBA00023125"/>
    </source>
</evidence>
<dbReference type="PROSITE" id="PS50110">
    <property type="entry name" value="RESPONSE_REGULATORY"/>
    <property type="match status" value="1"/>
</dbReference>
<evidence type="ECO:0000256" key="7">
    <source>
        <dbReference type="PROSITE-ProRule" id="PRU01091"/>
    </source>
</evidence>
<dbReference type="Pfam" id="PF00072">
    <property type="entry name" value="Response_reg"/>
    <property type="match status" value="1"/>
</dbReference>
<dbReference type="InterPro" id="IPR011006">
    <property type="entry name" value="CheY-like_superfamily"/>
</dbReference>
<proteinExistence type="predicted"/>
<evidence type="ECO:0008006" key="12">
    <source>
        <dbReference type="Google" id="ProtNLM"/>
    </source>
</evidence>
<evidence type="ECO:0000256" key="5">
    <source>
        <dbReference type="ARBA" id="ARBA00023163"/>
    </source>
</evidence>
<dbReference type="GO" id="GO:0006355">
    <property type="term" value="P:regulation of DNA-templated transcription"/>
    <property type="evidence" value="ECO:0007669"/>
    <property type="project" value="InterPro"/>
</dbReference>
<dbReference type="InterPro" id="IPR001789">
    <property type="entry name" value="Sig_transdc_resp-reg_receiver"/>
</dbReference>
<dbReference type="Gene3D" id="1.10.10.10">
    <property type="entry name" value="Winged helix-like DNA-binding domain superfamily/Winged helix DNA-binding domain"/>
    <property type="match status" value="1"/>
</dbReference>
<sequence length="240" mass="26592">MKSKPKVVVIEDDIVFANLLELSLRNNGYDAYIIATAKEAIDFIPASKGVDLFIVDYDLGDVKGNGLDLCRKIKAYAHKPVVMLTGETSTDTTVACLYAGADQYVLKPYDLKELLARIHSALHNQPKPSKDTSSHKLSVNDVELDGMARTLSCGPTSVKLTERELAVAEVLFANHNTEIKRDYIYSAVYGHQMKAFSRAADILIARFRKKLREISDDLLILPTRSAGYILVSKSNAQVEK</sequence>
<keyword evidence="5" id="KW-0804">Transcription</keyword>
<reference evidence="10 11" key="1">
    <citation type="submission" date="2015-10" db="EMBL/GenBank/DDBJ databases">
        <title>Metagenome-Assembled Genomes uncover a global brackish microbiome.</title>
        <authorList>
            <person name="Hugerth L.W."/>
            <person name="Larsson J."/>
            <person name="Alneberg J."/>
            <person name="Lindh M.V."/>
            <person name="Legrand C."/>
            <person name="Pinhassi J."/>
            <person name="Andersson A.F."/>
        </authorList>
    </citation>
    <scope>NUCLEOTIDE SEQUENCE [LARGE SCALE GENOMIC DNA]</scope>
    <source>
        <strain evidence="10">BACL4 MAG-120507-bin80</strain>
    </source>
</reference>
<feature type="domain" description="Response regulatory" evidence="8">
    <location>
        <begin position="6"/>
        <end position="122"/>
    </location>
</feature>
<evidence type="ECO:0000259" key="9">
    <source>
        <dbReference type="PROSITE" id="PS51755"/>
    </source>
</evidence>
<evidence type="ECO:0000259" key="8">
    <source>
        <dbReference type="PROSITE" id="PS50110"/>
    </source>
</evidence>
<accession>A0A0R2S9R4</accession>
<dbReference type="Gene3D" id="3.40.50.2300">
    <property type="match status" value="1"/>
</dbReference>
<evidence type="ECO:0000256" key="2">
    <source>
        <dbReference type="ARBA" id="ARBA00023012"/>
    </source>
</evidence>
<dbReference type="PANTHER" id="PTHR48111">
    <property type="entry name" value="REGULATOR OF RPOS"/>
    <property type="match status" value="1"/>
</dbReference>
<organism evidence="10 11">
    <name type="scientific">OM182 bacterium BACL3 MAG-120507-bin80</name>
    <dbReference type="NCBI Taxonomy" id="1655577"/>
    <lineage>
        <taxon>Bacteria</taxon>
        <taxon>Pseudomonadati</taxon>
        <taxon>Pseudomonadota</taxon>
        <taxon>Gammaproteobacteria</taxon>
        <taxon>OMG group</taxon>
        <taxon>OM182 clade</taxon>
    </lineage>
</organism>
<dbReference type="SMART" id="SM00448">
    <property type="entry name" value="REC"/>
    <property type="match status" value="1"/>
</dbReference>
<dbReference type="SUPFAM" id="SSF52172">
    <property type="entry name" value="CheY-like"/>
    <property type="match status" value="1"/>
</dbReference>
<evidence type="ECO:0000256" key="6">
    <source>
        <dbReference type="PROSITE-ProRule" id="PRU00169"/>
    </source>
</evidence>
<dbReference type="GO" id="GO:0000976">
    <property type="term" value="F:transcription cis-regulatory region binding"/>
    <property type="evidence" value="ECO:0007669"/>
    <property type="project" value="TreeGrafter"/>
</dbReference>
<dbReference type="InterPro" id="IPR036388">
    <property type="entry name" value="WH-like_DNA-bd_sf"/>
</dbReference>
<dbReference type="EMBL" id="LIBB01000155">
    <property type="protein sequence ID" value="KRO71641.1"/>
    <property type="molecule type" value="Genomic_DNA"/>
</dbReference>
<protein>
    <recommendedName>
        <fullName evidence="12">Response regulatory domain-containing protein</fullName>
    </recommendedName>
</protein>
<evidence type="ECO:0000313" key="11">
    <source>
        <dbReference type="Proteomes" id="UP000051934"/>
    </source>
</evidence>
<dbReference type="GO" id="GO:0032993">
    <property type="term" value="C:protein-DNA complex"/>
    <property type="evidence" value="ECO:0007669"/>
    <property type="project" value="TreeGrafter"/>
</dbReference>
<dbReference type="InterPro" id="IPR039420">
    <property type="entry name" value="WalR-like"/>
</dbReference>
<dbReference type="SMART" id="SM00862">
    <property type="entry name" value="Trans_reg_C"/>
    <property type="match status" value="1"/>
</dbReference>
<dbReference type="InterPro" id="IPR001867">
    <property type="entry name" value="OmpR/PhoB-type_DNA-bd"/>
</dbReference>
<evidence type="ECO:0000313" key="10">
    <source>
        <dbReference type="EMBL" id="KRO71641.1"/>
    </source>
</evidence>
<name>A0A0R2S9R4_9GAMM</name>
<comment type="caution">
    <text evidence="10">The sequence shown here is derived from an EMBL/GenBank/DDBJ whole genome shotgun (WGS) entry which is preliminary data.</text>
</comment>
<evidence type="ECO:0000256" key="1">
    <source>
        <dbReference type="ARBA" id="ARBA00022553"/>
    </source>
</evidence>
<dbReference type="AlphaFoldDB" id="A0A0R2S9R4"/>
<evidence type="ECO:0000256" key="3">
    <source>
        <dbReference type="ARBA" id="ARBA00023015"/>
    </source>
</evidence>
<dbReference type="GO" id="GO:0005829">
    <property type="term" value="C:cytosol"/>
    <property type="evidence" value="ECO:0007669"/>
    <property type="project" value="TreeGrafter"/>
</dbReference>
<keyword evidence="1 6" id="KW-0597">Phosphoprotein</keyword>
<keyword evidence="3" id="KW-0805">Transcription regulation</keyword>
<dbReference type="CDD" id="cd00383">
    <property type="entry name" value="trans_reg_C"/>
    <property type="match status" value="1"/>
</dbReference>
<keyword evidence="4 7" id="KW-0238">DNA-binding</keyword>
<dbReference type="Proteomes" id="UP000051934">
    <property type="component" value="Unassembled WGS sequence"/>
</dbReference>